<reference evidence="2" key="1">
    <citation type="submission" date="2016-11" db="UniProtKB">
        <authorList>
            <consortium name="WormBaseParasite"/>
        </authorList>
    </citation>
    <scope>IDENTIFICATION</scope>
</reference>
<dbReference type="Proteomes" id="UP000095283">
    <property type="component" value="Unplaced"/>
</dbReference>
<evidence type="ECO:0000313" key="1">
    <source>
        <dbReference type="Proteomes" id="UP000095283"/>
    </source>
</evidence>
<dbReference type="WBParaSite" id="Hba_05777">
    <property type="protein sequence ID" value="Hba_05777"/>
    <property type="gene ID" value="Hba_05777"/>
</dbReference>
<protein>
    <submittedName>
        <fullName evidence="2">Uncharacterized protein</fullName>
    </submittedName>
</protein>
<name>A0A1I7WKW7_HETBA</name>
<accession>A0A1I7WKW7</accession>
<evidence type="ECO:0000313" key="2">
    <source>
        <dbReference type="WBParaSite" id="Hba_05777"/>
    </source>
</evidence>
<organism evidence="1 2">
    <name type="scientific">Heterorhabditis bacteriophora</name>
    <name type="common">Entomopathogenic nematode worm</name>
    <dbReference type="NCBI Taxonomy" id="37862"/>
    <lineage>
        <taxon>Eukaryota</taxon>
        <taxon>Metazoa</taxon>
        <taxon>Ecdysozoa</taxon>
        <taxon>Nematoda</taxon>
        <taxon>Chromadorea</taxon>
        <taxon>Rhabditida</taxon>
        <taxon>Rhabditina</taxon>
        <taxon>Rhabditomorpha</taxon>
        <taxon>Strongyloidea</taxon>
        <taxon>Heterorhabditidae</taxon>
        <taxon>Heterorhabditis</taxon>
    </lineage>
</organism>
<sequence>MSAILLLFGYIYVVCCRFEFFGKRLLMILNFSKSKF</sequence>
<dbReference type="AlphaFoldDB" id="A0A1I7WKW7"/>
<keyword evidence="1" id="KW-1185">Reference proteome</keyword>
<proteinExistence type="predicted"/>